<evidence type="ECO:0000313" key="1">
    <source>
        <dbReference type="EMBL" id="KAK5802164.1"/>
    </source>
</evidence>
<sequence length="75" mass="8485">MTKLVVATFCMKVKFPTPTSERYIKVYQRTTRVCHIVDCLSLTLTNGGEKSTLKQQENNQNIYYHVASASVTGQL</sequence>
<dbReference type="EMBL" id="JARKNE010000009">
    <property type="protein sequence ID" value="KAK5802164.1"/>
    <property type="molecule type" value="Genomic_DNA"/>
</dbReference>
<gene>
    <name evidence="1" type="ORF">PVK06_029747</name>
</gene>
<protein>
    <submittedName>
        <fullName evidence="1">Uncharacterized protein</fullName>
    </submittedName>
</protein>
<comment type="caution">
    <text evidence="1">The sequence shown here is derived from an EMBL/GenBank/DDBJ whole genome shotgun (WGS) entry which is preliminary data.</text>
</comment>
<name>A0ABR0NNN7_GOSAR</name>
<reference evidence="1 2" key="1">
    <citation type="submission" date="2023-03" db="EMBL/GenBank/DDBJ databases">
        <title>WGS of Gossypium arboreum.</title>
        <authorList>
            <person name="Yu D."/>
        </authorList>
    </citation>
    <scope>NUCLEOTIDE SEQUENCE [LARGE SCALE GENOMIC DNA]</scope>
    <source>
        <tissue evidence="1">Leaf</tissue>
    </source>
</reference>
<keyword evidence="2" id="KW-1185">Reference proteome</keyword>
<evidence type="ECO:0000313" key="2">
    <source>
        <dbReference type="Proteomes" id="UP001358586"/>
    </source>
</evidence>
<dbReference type="Proteomes" id="UP001358586">
    <property type="component" value="Chromosome 9"/>
</dbReference>
<proteinExistence type="predicted"/>
<accession>A0ABR0NNN7</accession>
<organism evidence="1 2">
    <name type="scientific">Gossypium arboreum</name>
    <name type="common">Tree cotton</name>
    <name type="synonym">Gossypium nanking</name>
    <dbReference type="NCBI Taxonomy" id="29729"/>
    <lineage>
        <taxon>Eukaryota</taxon>
        <taxon>Viridiplantae</taxon>
        <taxon>Streptophyta</taxon>
        <taxon>Embryophyta</taxon>
        <taxon>Tracheophyta</taxon>
        <taxon>Spermatophyta</taxon>
        <taxon>Magnoliopsida</taxon>
        <taxon>eudicotyledons</taxon>
        <taxon>Gunneridae</taxon>
        <taxon>Pentapetalae</taxon>
        <taxon>rosids</taxon>
        <taxon>malvids</taxon>
        <taxon>Malvales</taxon>
        <taxon>Malvaceae</taxon>
        <taxon>Malvoideae</taxon>
        <taxon>Gossypium</taxon>
    </lineage>
</organism>